<protein>
    <submittedName>
        <fullName evidence="9">L,D-transpeptidase</fullName>
    </submittedName>
</protein>
<reference evidence="9 10" key="1">
    <citation type="submission" date="2024-01" db="EMBL/GenBank/DDBJ databases">
        <title>Novel species of the genus Luteimonas isolated from rivers.</title>
        <authorList>
            <person name="Lu H."/>
        </authorList>
    </citation>
    <scope>NUCLEOTIDE SEQUENCE [LARGE SCALE GENOMIC DNA]</scope>
    <source>
        <strain evidence="9 10">SMYT11W</strain>
    </source>
</reference>
<dbReference type="Pfam" id="PF03734">
    <property type="entry name" value="YkuD"/>
    <property type="match status" value="1"/>
</dbReference>
<evidence type="ECO:0000256" key="2">
    <source>
        <dbReference type="ARBA" id="ARBA00005992"/>
    </source>
</evidence>
<evidence type="ECO:0000256" key="1">
    <source>
        <dbReference type="ARBA" id="ARBA00004752"/>
    </source>
</evidence>
<dbReference type="Pfam" id="PF01471">
    <property type="entry name" value="PG_binding_1"/>
    <property type="match status" value="1"/>
</dbReference>
<evidence type="ECO:0000259" key="8">
    <source>
        <dbReference type="PROSITE" id="PS52029"/>
    </source>
</evidence>
<gene>
    <name evidence="9" type="ORF">V3391_09120</name>
</gene>
<comment type="pathway">
    <text evidence="1 7">Cell wall biogenesis; peptidoglycan biosynthesis.</text>
</comment>
<dbReference type="Proteomes" id="UP001358324">
    <property type="component" value="Unassembled WGS sequence"/>
</dbReference>
<dbReference type="Gene3D" id="2.40.440.10">
    <property type="entry name" value="L,D-transpeptidase catalytic domain-like"/>
    <property type="match status" value="1"/>
</dbReference>
<feature type="domain" description="L,D-TPase catalytic" evidence="8">
    <location>
        <begin position="148"/>
        <end position="281"/>
    </location>
</feature>
<evidence type="ECO:0000313" key="9">
    <source>
        <dbReference type="EMBL" id="MEF3082370.1"/>
    </source>
</evidence>
<sequence length="282" mass="30099">MDAGDAAMLRTQVLLDRVHFSPGEIDARGGTNTTRAIAAFQRFRGIEATGELDARTWDALTGDAAPALLAHTLTAEDVAGPFVAVPDDMMAQSKQDALGFENVVEALGERFHASPALLRRLNPGSDFKAGTRIVVPNVAEAAPLAEPARVVVSKSDSVVRLVDAGGKVYAQFPASTGTERDPLPIGEWKIEGVAMDPTFHYNPDLFWDADPSHAKAALPAGPNNPVGTVWIDLSKPHYGIHGTPEPQNIGKTQSHGCIRMTNWSARRVAEVVKPGTVALLEE</sequence>
<evidence type="ECO:0000256" key="3">
    <source>
        <dbReference type="ARBA" id="ARBA00022679"/>
    </source>
</evidence>
<dbReference type="InterPro" id="IPR036366">
    <property type="entry name" value="PGBDSf"/>
</dbReference>
<dbReference type="InterPro" id="IPR050979">
    <property type="entry name" value="LD-transpeptidase"/>
</dbReference>
<keyword evidence="5 7" id="KW-0573">Peptidoglycan synthesis</keyword>
<comment type="caution">
    <text evidence="9">The sequence shown here is derived from an EMBL/GenBank/DDBJ whole genome shotgun (WGS) entry which is preliminary data.</text>
</comment>
<proteinExistence type="inferred from homology"/>
<feature type="active site" description="Proton donor/acceptor" evidence="7">
    <location>
        <position position="241"/>
    </location>
</feature>
<organism evidence="9 10">
    <name type="scientific">Luteimonas flava</name>
    <dbReference type="NCBI Taxonomy" id="3115822"/>
    <lineage>
        <taxon>Bacteria</taxon>
        <taxon>Pseudomonadati</taxon>
        <taxon>Pseudomonadota</taxon>
        <taxon>Gammaproteobacteria</taxon>
        <taxon>Lysobacterales</taxon>
        <taxon>Lysobacteraceae</taxon>
        <taxon>Luteimonas</taxon>
    </lineage>
</organism>
<dbReference type="SUPFAM" id="SSF47090">
    <property type="entry name" value="PGBD-like"/>
    <property type="match status" value="1"/>
</dbReference>
<feature type="active site" description="Nucleophile" evidence="7">
    <location>
        <position position="257"/>
    </location>
</feature>
<evidence type="ECO:0000256" key="6">
    <source>
        <dbReference type="ARBA" id="ARBA00023316"/>
    </source>
</evidence>
<keyword evidence="3" id="KW-0808">Transferase</keyword>
<keyword evidence="6 7" id="KW-0961">Cell wall biogenesis/degradation</keyword>
<evidence type="ECO:0000256" key="7">
    <source>
        <dbReference type="PROSITE-ProRule" id="PRU01373"/>
    </source>
</evidence>
<name>A0ABU7WFF8_9GAMM</name>
<evidence type="ECO:0000313" key="10">
    <source>
        <dbReference type="Proteomes" id="UP001358324"/>
    </source>
</evidence>
<accession>A0ABU7WFF8</accession>
<comment type="similarity">
    <text evidence="2">Belongs to the YkuD family.</text>
</comment>
<dbReference type="PANTHER" id="PTHR30582:SF30">
    <property type="entry name" value="BLR4375 PROTEIN"/>
    <property type="match status" value="1"/>
</dbReference>
<dbReference type="CDD" id="cd16913">
    <property type="entry name" value="YkuD_like"/>
    <property type="match status" value="1"/>
</dbReference>
<keyword evidence="10" id="KW-1185">Reference proteome</keyword>
<dbReference type="PANTHER" id="PTHR30582">
    <property type="entry name" value="L,D-TRANSPEPTIDASE"/>
    <property type="match status" value="1"/>
</dbReference>
<dbReference type="SUPFAM" id="SSF141523">
    <property type="entry name" value="L,D-transpeptidase catalytic domain-like"/>
    <property type="match status" value="1"/>
</dbReference>
<dbReference type="InterPro" id="IPR036365">
    <property type="entry name" value="PGBD-like_sf"/>
</dbReference>
<keyword evidence="4 7" id="KW-0133">Cell shape</keyword>
<dbReference type="Gene3D" id="1.10.101.10">
    <property type="entry name" value="PGBD-like superfamily/PGBD"/>
    <property type="match status" value="1"/>
</dbReference>
<dbReference type="PROSITE" id="PS52029">
    <property type="entry name" value="LD_TPASE"/>
    <property type="match status" value="1"/>
</dbReference>
<dbReference type="EMBL" id="JAZHBM010000002">
    <property type="protein sequence ID" value="MEF3082370.1"/>
    <property type="molecule type" value="Genomic_DNA"/>
</dbReference>
<dbReference type="InterPro" id="IPR005490">
    <property type="entry name" value="LD_TPept_cat_dom"/>
</dbReference>
<dbReference type="InterPro" id="IPR002477">
    <property type="entry name" value="Peptidoglycan-bd-like"/>
</dbReference>
<dbReference type="InterPro" id="IPR038063">
    <property type="entry name" value="Transpep_catalytic_dom"/>
</dbReference>
<evidence type="ECO:0000256" key="4">
    <source>
        <dbReference type="ARBA" id="ARBA00022960"/>
    </source>
</evidence>
<evidence type="ECO:0000256" key="5">
    <source>
        <dbReference type="ARBA" id="ARBA00022984"/>
    </source>
</evidence>